<protein>
    <submittedName>
        <fullName evidence="2">Com family DNA-binding transcriptional regulator</fullName>
    </submittedName>
</protein>
<name>A0A9D1U8Y1_9BACT</name>
<reference evidence="2" key="1">
    <citation type="journal article" date="2021" name="PeerJ">
        <title>Extensive microbial diversity within the chicken gut microbiome revealed by metagenomics and culture.</title>
        <authorList>
            <person name="Gilroy R."/>
            <person name="Ravi A."/>
            <person name="Getino M."/>
            <person name="Pursley I."/>
            <person name="Horton D.L."/>
            <person name="Alikhan N.F."/>
            <person name="Baker D."/>
            <person name="Gharbi K."/>
            <person name="Hall N."/>
            <person name="Watson M."/>
            <person name="Adriaenssens E.M."/>
            <person name="Foster-Nyarko E."/>
            <person name="Jarju S."/>
            <person name="Secka A."/>
            <person name="Antonio M."/>
            <person name="Oren A."/>
            <person name="Chaudhuri R.R."/>
            <person name="La Ragione R."/>
            <person name="Hildebrand F."/>
            <person name="Pallen M.J."/>
        </authorList>
    </citation>
    <scope>NUCLEOTIDE SEQUENCE</scope>
    <source>
        <strain evidence="2">ChiSxjej5B17-1746</strain>
    </source>
</reference>
<dbReference type="Proteomes" id="UP000824264">
    <property type="component" value="Unassembled WGS sequence"/>
</dbReference>
<organism evidence="2 3">
    <name type="scientific">Candidatus Bilophila faecipullorum</name>
    <dbReference type="NCBI Taxonomy" id="2838482"/>
    <lineage>
        <taxon>Bacteria</taxon>
        <taxon>Pseudomonadati</taxon>
        <taxon>Thermodesulfobacteriota</taxon>
        <taxon>Desulfovibrionia</taxon>
        <taxon>Desulfovibrionales</taxon>
        <taxon>Desulfovibrionaceae</taxon>
        <taxon>Bilophila</taxon>
    </lineage>
</organism>
<feature type="region of interest" description="Disordered" evidence="1">
    <location>
        <begin position="41"/>
        <end position="61"/>
    </location>
</feature>
<gene>
    <name evidence="2" type="ORF">H9874_07185</name>
</gene>
<dbReference type="EMBL" id="DXGI01000272">
    <property type="protein sequence ID" value="HIW78912.1"/>
    <property type="molecule type" value="Genomic_DNA"/>
</dbReference>
<sequence length="61" mass="6710">MKGAHDNEIRCGHCNKMLAKGTALDLSIKCPRCGAINHVRATRPGTDGHEPPQRLFHDSVF</sequence>
<keyword evidence="2" id="KW-0238">DNA-binding</keyword>
<dbReference type="GO" id="GO:0003677">
    <property type="term" value="F:DNA binding"/>
    <property type="evidence" value="ECO:0007669"/>
    <property type="project" value="UniProtKB-KW"/>
</dbReference>
<evidence type="ECO:0000313" key="2">
    <source>
        <dbReference type="EMBL" id="HIW78912.1"/>
    </source>
</evidence>
<feature type="compositionally biased region" description="Basic and acidic residues" evidence="1">
    <location>
        <begin position="46"/>
        <end position="61"/>
    </location>
</feature>
<comment type="caution">
    <text evidence="2">The sequence shown here is derived from an EMBL/GenBank/DDBJ whole genome shotgun (WGS) entry which is preliminary data.</text>
</comment>
<dbReference type="Pfam" id="PF10122">
    <property type="entry name" value="Zn_ribbon_Com"/>
    <property type="match status" value="1"/>
</dbReference>
<evidence type="ECO:0000313" key="3">
    <source>
        <dbReference type="Proteomes" id="UP000824264"/>
    </source>
</evidence>
<proteinExistence type="predicted"/>
<evidence type="ECO:0000256" key="1">
    <source>
        <dbReference type="SAM" id="MobiDB-lite"/>
    </source>
</evidence>
<dbReference type="AlphaFoldDB" id="A0A9D1U8Y1"/>
<reference evidence="2" key="2">
    <citation type="submission" date="2021-04" db="EMBL/GenBank/DDBJ databases">
        <authorList>
            <person name="Gilroy R."/>
        </authorList>
    </citation>
    <scope>NUCLEOTIDE SEQUENCE</scope>
    <source>
        <strain evidence="2">ChiSxjej5B17-1746</strain>
    </source>
</reference>
<dbReference type="InterPro" id="IPR019294">
    <property type="entry name" value="Translation_reg_Com"/>
</dbReference>
<accession>A0A9D1U8Y1</accession>